<evidence type="ECO:0000259" key="6">
    <source>
        <dbReference type="Pfam" id="PF02770"/>
    </source>
</evidence>
<accession>A0A382I3N9</accession>
<name>A0A382I3N9_9ZZZZ</name>
<feature type="domain" description="Acyl-CoA dehydrogenase/oxidase C-terminal" evidence="5">
    <location>
        <begin position="168"/>
        <end position="332"/>
    </location>
</feature>
<keyword evidence="4" id="KW-0274">FAD</keyword>
<evidence type="ECO:0000259" key="5">
    <source>
        <dbReference type="Pfam" id="PF00441"/>
    </source>
</evidence>
<dbReference type="InterPro" id="IPR037069">
    <property type="entry name" value="AcylCoA_DH/ox_N_sf"/>
</dbReference>
<dbReference type="Gene3D" id="1.20.140.10">
    <property type="entry name" value="Butyryl-CoA Dehydrogenase, subunit A, domain 3"/>
    <property type="match status" value="2"/>
</dbReference>
<dbReference type="InterPro" id="IPR013786">
    <property type="entry name" value="AcylCoA_DH/ox_N"/>
</dbReference>
<dbReference type="Gene3D" id="2.40.110.10">
    <property type="entry name" value="Butyryl-CoA Dehydrogenase, subunit A, domain 2"/>
    <property type="match status" value="1"/>
</dbReference>
<protein>
    <recommendedName>
        <fullName evidence="10">Acyl-CoA dehydrogenase</fullName>
    </recommendedName>
</protein>
<feature type="non-terminal residue" evidence="9">
    <location>
        <position position="1"/>
    </location>
</feature>
<reference evidence="9" key="1">
    <citation type="submission" date="2018-05" db="EMBL/GenBank/DDBJ databases">
        <authorList>
            <person name="Lanie J.A."/>
            <person name="Ng W.-L."/>
            <person name="Kazmierczak K.M."/>
            <person name="Andrzejewski T.M."/>
            <person name="Davidsen T.M."/>
            <person name="Wayne K.J."/>
            <person name="Tettelin H."/>
            <person name="Glass J.I."/>
            <person name="Rusch D."/>
            <person name="Podicherti R."/>
            <person name="Tsui H.-C.T."/>
            <person name="Winkler M.E."/>
        </authorList>
    </citation>
    <scope>NUCLEOTIDE SEQUENCE</scope>
</reference>
<dbReference type="InterPro" id="IPR049426">
    <property type="entry name" value="Acyl-CoA-dh-like_C"/>
</dbReference>
<evidence type="ECO:0000313" key="9">
    <source>
        <dbReference type="EMBL" id="SVB93827.1"/>
    </source>
</evidence>
<dbReference type="Gene3D" id="1.10.540.10">
    <property type="entry name" value="Acyl-CoA dehydrogenase/oxidase, N-terminal domain"/>
    <property type="match status" value="1"/>
</dbReference>
<evidence type="ECO:0000256" key="1">
    <source>
        <dbReference type="ARBA" id="ARBA00001974"/>
    </source>
</evidence>
<sequence length="454" mass="50332">GLDLDKITTVIVIESVATGRSTSFLTTFSVQTAIGMLPIVWFGTKEQKEKYLPKLVAGEWIGAYGLTEPSAGSDALSGKTKAVLTEDGKDYIINGEKIFISNGAWANVYIIFAQVDGFKFSAFIVDRDTPGFEVGPEEKKMGIKGSSTTSLKFMDAKVPVENLLYEVGKGATIAFNSLNLGRFKLGAAELGGMKETITYIINYALDRKQFGQSISNFDVIKGKLAQMVILAYTSDSMIYRTVGLIQDEIDTLDKSSEKYYLDMGAAMEKYAIETSMAKIYGSESMTYVLDEGIQTMGGYGFMEEYPLASAYRSDRINRIWEGSNEINRQIITGYMMKKALLENLPIREAIGKIDAFLTKPPDRNDTDPLWREKNAVDTGKQMSLFLFHKALNEFGQDLKHEQQLTEILANMFMELFTAESTISRAKYSVDTKQADPIVLDIARAHTAGVSLSLL</sequence>
<organism evidence="9">
    <name type="scientific">marine metagenome</name>
    <dbReference type="NCBI Taxonomy" id="408172"/>
    <lineage>
        <taxon>unclassified sequences</taxon>
        <taxon>metagenomes</taxon>
        <taxon>ecological metagenomes</taxon>
    </lineage>
</organism>
<dbReference type="Pfam" id="PF02770">
    <property type="entry name" value="Acyl-CoA_dh_M"/>
    <property type="match status" value="1"/>
</dbReference>
<dbReference type="SUPFAM" id="SSF47203">
    <property type="entry name" value="Acyl-CoA dehydrogenase C-terminal domain-like"/>
    <property type="match status" value="1"/>
</dbReference>
<feature type="non-terminal residue" evidence="9">
    <location>
        <position position="454"/>
    </location>
</feature>
<proteinExistence type="inferred from homology"/>
<feature type="domain" description="Acyl-CoA dehydrogenase/oxidase N-terminal" evidence="7">
    <location>
        <begin position="1"/>
        <end position="59"/>
    </location>
</feature>
<dbReference type="Pfam" id="PF02771">
    <property type="entry name" value="Acyl-CoA_dh_N"/>
    <property type="match status" value="1"/>
</dbReference>
<dbReference type="InterPro" id="IPR006091">
    <property type="entry name" value="Acyl-CoA_Oxase/DH_mid-dom"/>
</dbReference>
<dbReference type="PANTHER" id="PTHR43884">
    <property type="entry name" value="ACYL-COA DEHYDROGENASE"/>
    <property type="match status" value="1"/>
</dbReference>
<comment type="similarity">
    <text evidence="2">Belongs to the acyl-CoA dehydrogenase family.</text>
</comment>
<dbReference type="InterPro" id="IPR009100">
    <property type="entry name" value="AcylCoA_DH/oxidase_NM_dom_sf"/>
</dbReference>
<dbReference type="InterPro" id="IPR036250">
    <property type="entry name" value="AcylCo_DH-like_C"/>
</dbReference>
<dbReference type="EMBL" id="UINC01064806">
    <property type="protein sequence ID" value="SVB93827.1"/>
    <property type="molecule type" value="Genomic_DNA"/>
</dbReference>
<evidence type="ECO:0000256" key="2">
    <source>
        <dbReference type="ARBA" id="ARBA00009347"/>
    </source>
</evidence>
<dbReference type="InterPro" id="IPR006089">
    <property type="entry name" value="Acyl-CoA_DH_CS"/>
</dbReference>
<evidence type="ECO:0000256" key="4">
    <source>
        <dbReference type="ARBA" id="ARBA00022827"/>
    </source>
</evidence>
<dbReference type="InterPro" id="IPR046373">
    <property type="entry name" value="Acyl-CoA_Oxase/DH_mid-dom_sf"/>
</dbReference>
<dbReference type="PROSITE" id="PS00072">
    <property type="entry name" value="ACYL_COA_DH_1"/>
    <property type="match status" value="1"/>
</dbReference>
<dbReference type="Pfam" id="PF21263">
    <property type="entry name" value="Acyl-CoA-dh_C"/>
    <property type="match status" value="1"/>
</dbReference>
<dbReference type="Pfam" id="PF00441">
    <property type="entry name" value="Acyl-CoA_dh_1"/>
    <property type="match status" value="1"/>
</dbReference>
<dbReference type="InterPro" id="IPR009075">
    <property type="entry name" value="AcylCo_DH/oxidase_C"/>
</dbReference>
<evidence type="ECO:0008006" key="10">
    <source>
        <dbReference type="Google" id="ProtNLM"/>
    </source>
</evidence>
<dbReference type="AlphaFoldDB" id="A0A382I3N9"/>
<dbReference type="GO" id="GO:0050660">
    <property type="term" value="F:flavin adenine dinucleotide binding"/>
    <property type="evidence" value="ECO:0007669"/>
    <property type="project" value="InterPro"/>
</dbReference>
<gene>
    <name evidence="9" type="ORF">METZ01_LOCUS246681</name>
</gene>
<keyword evidence="3" id="KW-0285">Flavoprotein</keyword>
<feature type="domain" description="Acyl-CoA oxidase/dehydrogenase middle" evidence="6">
    <location>
        <begin position="63"/>
        <end position="155"/>
    </location>
</feature>
<evidence type="ECO:0000259" key="7">
    <source>
        <dbReference type="Pfam" id="PF02771"/>
    </source>
</evidence>
<evidence type="ECO:0000256" key="3">
    <source>
        <dbReference type="ARBA" id="ARBA00022630"/>
    </source>
</evidence>
<feature type="domain" description="Acyl-CoA dehydrogenase-like C-terminal" evidence="8">
    <location>
        <begin position="380"/>
        <end position="432"/>
    </location>
</feature>
<dbReference type="PANTHER" id="PTHR43884:SF12">
    <property type="entry name" value="ISOVALERYL-COA DEHYDROGENASE, MITOCHONDRIAL-RELATED"/>
    <property type="match status" value="1"/>
</dbReference>
<comment type="cofactor">
    <cofactor evidence="1">
        <name>FAD</name>
        <dbReference type="ChEBI" id="CHEBI:57692"/>
    </cofactor>
</comment>
<dbReference type="GO" id="GO:0003995">
    <property type="term" value="F:acyl-CoA dehydrogenase activity"/>
    <property type="evidence" value="ECO:0007669"/>
    <property type="project" value="InterPro"/>
</dbReference>
<evidence type="ECO:0000259" key="8">
    <source>
        <dbReference type="Pfam" id="PF21263"/>
    </source>
</evidence>
<dbReference type="SUPFAM" id="SSF56645">
    <property type="entry name" value="Acyl-CoA dehydrogenase NM domain-like"/>
    <property type="match status" value="1"/>
</dbReference>